<evidence type="ECO:0000313" key="3">
    <source>
        <dbReference type="EMBL" id="EKF43523.1"/>
    </source>
</evidence>
<dbReference type="EMBL" id="AMSI01000003">
    <property type="protein sequence ID" value="EKF43523.1"/>
    <property type="molecule type" value="Genomic_DNA"/>
</dbReference>
<dbReference type="PANTHER" id="PTHR33121">
    <property type="entry name" value="CYCLIC DI-GMP PHOSPHODIESTERASE PDEF"/>
    <property type="match status" value="1"/>
</dbReference>
<feature type="compositionally biased region" description="Low complexity" evidence="1">
    <location>
        <begin position="291"/>
        <end position="302"/>
    </location>
</feature>
<dbReference type="Gene3D" id="3.20.20.450">
    <property type="entry name" value="EAL domain"/>
    <property type="match status" value="1"/>
</dbReference>
<dbReference type="AlphaFoldDB" id="K2N7S4"/>
<dbReference type="SUPFAM" id="SSF141868">
    <property type="entry name" value="EAL domain-like"/>
    <property type="match status" value="1"/>
</dbReference>
<protein>
    <submittedName>
        <fullName evidence="3">Diguanylate phosphodiesterase</fullName>
    </submittedName>
</protein>
<sequence length="318" mass="34615">MARSIGLAHIIRKEDGTAVGIWGAYTLKSAFQPIFSFRDGRLRPSSYEGLVRPFRNETPVSPGAFFSSVPDVDRFHVETLARTVHILNAGVGLDPTATLFVNFDPSHLIDEDAVKSALRDTQLVLKEAGLSADRVVCEITEQETRSERPLRDFVTELKACGYRVAVDDFGAESSDMRRIEALGPDIVKFDGQWTGKLLGTGPGIGLLTDMVAEFSAKRIRTVFEGIENGKQLEAAEQCGVSMVQGFALARPQIVPLAFQQFRAALEAAARRPTVASAPSARPRDVTVERSPAAVQAPPQEQPSRQGARPAKVFGRRGI</sequence>
<feature type="region of interest" description="Disordered" evidence="1">
    <location>
        <begin position="272"/>
        <end position="318"/>
    </location>
</feature>
<dbReference type="PROSITE" id="PS50883">
    <property type="entry name" value="EAL"/>
    <property type="match status" value="1"/>
</dbReference>
<reference evidence="3 4" key="1">
    <citation type="journal article" date="2012" name="J. Bacteriol.">
        <title>Genome Sequence of Nitratireductor indicus Type Strain C115.</title>
        <authorList>
            <person name="Lai Q."/>
            <person name="Li G."/>
            <person name="Yu Z."/>
            <person name="Shao Z."/>
        </authorList>
    </citation>
    <scope>NUCLEOTIDE SEQUENCE [LARGE SCALE GENOMIC DNA]</scope>
    <source>
        <strain evidence="3 4">C115</strain>
    </source>
</reference>
<proteinExistence type="predicted"/>
<dbReference type="Pfam" id="PF00563">
    <property type="entry name" value="EAL"/>
    <property type="match status" value="1"/>
</dbReference>
<dbReference type="PATRIC" id="fig|1231190.3.peg.1222"/>
<keyword evidence="4" id="KW-1185">Reference proteome</keyword>
<evidence type="ECO:0000256" key="1">
    <source>
        <dbReference type="SAM" id="MobiDB-lite"/>
    </source>
</evidence>
<name>K2N7S4_9HYPH</name>
<dbReference type="eggNOG" id="COG2200">
    <property type="taxonomic scope" value="Bacteria"/>
</dbReference>
<dbReference type="GO" id="GO:0071111">
    <property type="term" value="F:cyclic-guanylate-specific phosphodiesterase activity"/>
    <property type="evidence" value="ECO:0007669"/>
    <property type="project" value="InterPro"/>
</dbReference>
<dbReference type="Proteomes" id="UP000007374">
    <property type="component" value="Unassembled WGS sequence"/>
</dbReference>
<dbReference type="InterPro" id="IPR001633">
    <property type="entry name" value="EAL_dom"/>
</dbReference>
<accession>K2N7S4</accession>
<dbReference type="RefSeq" id="WP_009449717.1">
    <property type="nucleotide sequence ID" value="NZ_AMSI01000003.1"/>
</dbReference>
<comment type="caution">
    <text evidence="3">The sequence shown here is derived from an EMBL/GenBank/DDBJ whole genome shotgun (WGS) entry which is preliminary data.</text>
</comment>
<dbReference type="InterPro" id="IPR050706">
    <property type="entry name" value="Cyclic-di-GMP_PDE-like"/>
</dbReference>
<organism evidence="3 4">
    <name type="scientific">Nitratireductor indicus C115</name>
    <dbReference type="NCBI Taxonomy" id="1231190"/>
    <lineage>
        <taxon>Bacteria</taxon>
        <taxon>Pseudomonadati</taxon>
        <taxon>Pseudomonadota</taxon>
        <taxon>Alphaproteobacteria</taxon>
        <taxon>Hyphomicrobiales</taxon>
        <taxon>Phyllobacteriaceae</taxon>
        <taxon>Nitratireductor</taxon>
    </lineage>
</organism>
<dbReference type="InterPro" id="IPR035919">
    <property type="entry name" value="EAL_sf"/>
</dbReference>
<dbReference type="SMART" id="SM00052">
    <property type="entry name" value="EAL"/>
    <property type="match status" value="1"/>
</dbReference>
<dbReference type="CDD" id="cd01948">
    <property type="entry name" value="EAL"/>
    <property type="match status" value="1"/>
</dbReference>
<feature type="domain" description="EAL" evidence="2">
    <location>
        <begin position="8"/>
        <end position="265"/>
    </location>
</feature>
<evidence type="ECO:0000313" key="4">
    <source>
        <dbReference type="Proteomes" id="UP000007374"/>
    </source>
</evidence>
<dbReference type="PANTHER" id="PTHR33121:SF76">
    <property type="entry name" value="SIGNALING PROTEIN"/>
    <property type="match status" value="1"/>
</dbReference>
<dbReference type="STRING" id="721133.SAMN05216176_101142"/>
<gene>
    <name evidence="3" type="ORF">NA8A_05808</name>
</gene>
<dbReference type="OrthoDB" id="1673646at2"/>
<evidence type="ECO:0000259" key="2">
    <source>
        <dbReference type="PROSITE" id="PS50883"/>
    </source>
</evidence>